<comment type="caution">
    <text evidence="2">The sequence shown here is derived from an EMBL/GenBank/DDBJ whole genome shotgun (WGS) entry which is preliminary data.</text>
</comment>
<dbReference type="Pfam" id="PF07332">
    <property type="entry name" value="Phage_holin_3_6"/>
    <property type="match status" value="1"/>
</dbReference>
<evidence type="ECO:0000256" key="1">
    <source>
        <dbReference type="SAM" id="Phobius"/>
    </source>
</evidence>
<dbReference type="Proteomes" id="UP000474159">
    <property type="component" value="Unassembled WGS sequence"/>
</dbReference>
<dbReference type="RefSeq" id="WP_151002500.1">
    <property type="nucleotide sequence ID" value="NZ_BPQY01000174.1"/>
</dbReference>
<keyword evidence="1" id="KW-0472">Membrane</keyword>
<proteinExistence type="predicted"/>
<name>A0A6L3STI6_9HYPH</name>
<keyword evidence="3" id="KW-1185">Reference proteome</keyword>
<feature type="transmembrane region" description="Helical" evidence="1">
    <location>
        <begin position="45"/>
        <end position="68"/>
    </location>
</feature>
<dbReference type="AlphaFoldDB" id="A0A6L3STI6"/>
<reference evidence="2 3" key="1">
    <citation type="submission" date="2019-09" db="EMBL/GenBank/DDBJ databases">
        <title>YIM 48816 draft genome.</title>
        <authorList>
            <person name="Jiang L."/>
        </authorList>
    </citation>
    <scope>NUCLEOTIDE SEQUENCE [LARGE SCALE GENOMIC DNA]</scope>
    <source>
        <strain evidence="2 3">YIM 48816</strain>
    </source>
</reference>
<gene>
    <name evidence="2" type="ORF">F6X53_21995</name>
</gene>
<dbReference type="EMBL" id="VZZK01000027">
    <property type="protein sequence ID" value="KAB1076762.1"/>
    <property type="molecule type" value="Genomic_DNA"/>
</dbReference>
<dbReference type="OrthoDB" id="7997969at2"/>
<keyword evidence="1" id="KW-0812">Transmembrane</keyword>
<keyword evidence="1" id="KW-1133">Transmembrane helix</keyword>
<organism evidence="2 3">
    <name type="scientific">Methylobacterium soli</name>
    <dbReference type="NCBI Taxonomy" id="553447"/>
    <lineage>
        <taxon>Bacteria</taxon>
        <taxon>Pseudomonadati</taxon>
        <taxon>Pseudomonadota</taxon>
        <taxon>Alphaproteobacteria</taxon>
        <taxon>Hyphomicrobiales</taxon>
        <taxon>Methylobacteriaceae</taxon>
        <taxon>Methylobacterium</taxon>
    </lineage>
</organism>
<dbReference type="InterPro" id="IPR009937">
    <property type="entry name" value="Phage_holin_3_6"/>
</dbReference>
<sequence>MAQPEPRSTATLVGDAVRETQDLVSKEIALFRTEMGESLHHLTRALSLFIAAGVFALTMFLVLILALVKGLAVLLHSEALAALIVGAVFAVIALGLALWGRSKVSISGLEPTRTGRQVRQDAGIITERMSE</sequence>
<protein>
    <submittedName>
        <fullName evidence="2">Phage holin family protein</fullName>
    </submittedName>
</protein>
<evidence type="ECO:0000313" key="2">
    <source>
        <dbReference type="EMBL" id="KAB1076762.1"/>
    </source>
</evidence>
<feature type="transmembrane region" description="Helical" evidence="1">
    <location>
        <begin position="80"/>
        <end position="99"/>
    </location>
</feature>
<evidence type="ECO:0000313" key="3">
    <source>
        <dbReference type="Proteomes" id="UP000474159"/>
    </source>
</evidence>
<accession>A0A6L3STI6</accession>